<dbReference type="Gene3D" id="1.10.287.3700">
    <property type="match status" value="1"/>
</dbReference>
<dbReference type="InterPro" id="IPR030844">
    <property type="entry name" value="PAN3"/>
</dbReference>
<dbReference type="Pfam" id="PF00067">
    <property type="entry name" value="p450"/>
    <property type="match status" value="2"/>
</dbReference>
<dbReference type="GO" id="GO:0020037">
    <property type="term" value="F:heme binding"/>
    <property type="evidence" value="ECO:0007669"/>
    <property type="project" value="InterPro"/>
</dbReference>
<dbReference type="PROSITE" id="PS00086">
    <property type="entry name" value="CYTOCHROME_P450"/>
    <property type="match status" value="1"/>
</dbReference>
<feature type="domain" description="Pan3 C-terminal knob" evidence="11">
    <location>
        <begin position="316"/>
        <end position="451"/>
    </location>
</feature>
<comment type="caution">
    <text evidence="12">The sequence shown here is derived from an EMBL/GenBank/DDBJ whole genome shotgun (WGS) entry which is preliminary data.</text>
</comment>
<evidence type="ECO:0000256" key="8">
    <source>
        <dbReference type="ARBA" id="ARBA00023054"/>
    </source>
</evidence>
<dbReference type="InterPro" id="IPR036396">
    <property type="entry name" value="Cyt_P450_sf"/>
</dbReference>
<dbReference type="Gene3D" id="1.20.5.5160">
    <property type="match status" value="1"/>
</dbReference>
<dbReference type="HAMAP" id="MF_03181">
    <property type="entry name" value="PAN3"/>
    <property type="match status" value="1"/>
</dbReference>
<dbReference type="PRINTS" id="PR00463">
    <property type="entry name" value="EP450I"/>
</dbReference>
<dbReference type="GO" id="GO:0000932">
    <property type="term" value="C:P-body"/>
    <property type="evidence" value="ECO:0007669"/>
    <property type="project" value="TreeGrafter"/>
</dbReference>
<keyword evidence="8 9" id="KW-0175">Coiled coil</keyword>
<dbReference type="InterPro" id="IPR002401">
    <property type="entry name" value="Cyt_P450_E_grp-I"/>
</dbReference>
<evidence type="ECO:0000256" key="3">
    <source>
        <dbReference type="ARBA" id="ARBA00022664"/>
    </source>
</evidence>
<feature type="binding site" description="axial binding residue" evidence="10">
    <location>
        <position position="840"/>
    </location>
    <ligand>
        <name>heme</name>
        <dbReference type="ChEBI" id="CHEBI:30413"/>
    </ligand>
    <ligandPart>
        <name>Fe</name>
        <dbReference type="ChEBI" id="CHEBI:18248"/>
    </ligandPart>
</feature>
<feature type="coiled-coil region" evidence="9">
    <location>
        <begin position="325"/>
        <end position="363"/>
    </location>
</feature>
<evidence type="ECO:0000256" key="1">
    <source>
        <dbReference type="ARBA" id="ARBA00004496"/>
    </source>
</evidence>
<keyword evidence="3 9" id="KW-0507">mRNA processing</keyword>
<evidence type="ECO:0000313" key="13">
    <source>
        <dbReference type="Proteomes" id="UP000309038"/>
    </source>
</evidence>
<dbReference type="FunFam" id="1.10.287.3700:FF:000001">
    <property type="entry name" value="PAN2-PAN3 deadenylation complex subunit PAN3"/>
    <property type="match status" value="1"/>
</dbReference>
<gene>
    <name evidence="9" type="primary">PAN3</name>
    <name evidence="12" type="ORF">EW026_g6244</name>
</gene>
<feature type="binding site" evidence="9">
    <location>
        <position position="113"/>
    </location>
    <ligand>
        <name>ATP</name>
        <dbReference type="ChEBI" id="CHEBI:30616"/>
    </ligand>
</feature>
<evidence type="ECO:0000256" key="7">
    <source>
        <dbReference type="ARBA" id="ARBA00023004"/>
    </source>
</evidence>
<dbReference type="GO" id="GO:0004497">
    <property type="term" value="F:monooxygenase activity"/>
    <property type="evidence" value="ECO:0007669"/>
    <property type="project" value="InterPro"/>
</dbReference>
<comment type="function">
    <text evidence="9">Regulatory subunit of the poly(A)-nuclease (PAN) deadenylation complex, one of two cytoplasmic mRNA deadenylases involved in mRNA turnover. PAN specifically shortens poly(A) tails of RNA and the activity is stimulated by poly(A)-binding protein PAB1. PAN deadenylation is followed by rapid degradation of the shortened mRNA tails by the CCR4-NOT complex. Deadenylated mRNAs are then degraded by two alternative mechanisms, namely exosome-mediated 3'-5' exonucleolytic degradation, or deadenlyation-dependent mRNA decaping and subsequent 5'-3' exonucleolytic degradation by XRN1. May also be involved in post-transcriptional maturation of mRNA poly(A) tails. PAN3 acts as a positive regulator for PAN activity, recruiting the catalytic subunit PAN2 to mRNA via its interaction with RNA and with PAB1.</text>
</comment>
<dbReference type="Gene3D" id="1.10.510.10">
    <property type="entry name" value="Transferase(Phosphotransferase) domain 1"/>
    <property type="match status" value="1"/>
</dbReference>
<evidence type="ECO:0000256" key="6">
    <source>
        <dbReference type="ARBA" id="ARBA00022840"/>
    </source>
</evidence>
<dbReference type="InterPro" id="IPR011009">
    <property type="entry name" value="Kinase-like_dom_sf"/>
</dbReference>
<keyword evidence="5 9" id="KW-0547">Nucleotide-binding</keyword>
<evidence type="ECO:0000313" key="12">
    <source>
        <dbReference type="EMBL" id="THG95401.1"/>
    </source>
</evidence>
<keyword evidence="2 9" id="KW-0963">Cytoplasm</keyword>
<feature type="binding site" evidence="9">
    <location>
        <begin position="226"/>
        <end position="227"/>
    </location>
    <ligand>
        <name>ATP</name>
        <dbReference type="ChEBI" id="CHEBI:30616"/>
    </ligand>
</feature>
<reference evidence="12 13" key="1">
    <citation type="submission" date="2019-02" db="EMBL/GenBank/DDBJ databases">
        <title>Genome sequencing of the rare red list fungi Phlebia centrifuga.</title>
        <authorList>
            <person name="Buettner E."/>
            <person name="Kellner H."/>
        </authorList>
    </citation>
    <scope>NUCLEOTIDE SEQUENCE [LARGE SCALE GENOMIC DNA]</scope>
    <source>
        <strain evidence="12 13">DSM 108282</strain>
    </source>
</reference>
<protein>
    <recommendedName>
        <fullName evidence="9">PAN2-PAN3 deadenylation complex subunit PAN3</fullName>
    </recommendedName>
    <alternativeName>
        <fullName evidence="9">PAB1P-dependent poly(A)-specific ribonuclease</fullName>
    </alternativeName>
    <alternativeName>
        <fullName evidence="9">Poly(A)-nuclease deadenylation complex subunit 3</fullName>
        <shortName evidence="9">PAN deadenylation complex subunit 3</shortName>
    </alternativeName>
</protein>
<comment type="domain">
    <text evidence="9">The N-terminal zinc finger binds to poly(A) RNA.</text>
</comment>
<comment type="domain">
    <text evidence="9">Contains a pseudokinase domain. The protein kinase domain is predicted to be catalytically inactive because some of the residues important for catalytic activity are substituted and it lacks the equivalent of the binding site for a peptide substrate. However, it has retained an ATP-binding site and ATP-binding is required for mRNA degradation, stimulating the activity of the PAN2 nuclease in vitro. The nucleotide-binding site is juxtaposed to the RNase active site of PAN2 in the complex and may actually bind nucleosides of a poly(A) RNA rather than ATP, feeding the poly(A)-tail to the active site of the deadenylase and thus increasing the efficiency with which this distributive enzyme degrades oligo(A) RNAs.</text>
</comment>
<keyword evidence="13" id="KW-1185">Reference proteome</keyword>
<dbReference type="GO" id="GO:0006397">
    <property type="term" value="P:mRNA processing"/>
    <property type="evidence" value="ECO:0007669"/>
    <property type="project" value="UniProtKB-KW"/>
</dbReference>
<comment type="subunit">
    <text evidence="9">Homodimer. Forms a heterotrimer with a catalytic subunit PAN2 to form the poly(A)-nuclease (PAN) deadenylation complex. Interacts (via PAM-2 motif) with poly(A)-binding protein PAB1 (via PABC domain), conferring substrate specificity of the enzyme complex.</text>
</comment>
<evidence type="ECO:0000259" key="11">
    <source>
        <dbReference type="Pfam" id="PF18101"/>
    </source>
</evidence>
<dbReference type="EMBL" id="SGPJ01000325">
    <property type="protein sequence ID" value="THG95401.1"/>
    <property type="molecule type" value="Genomic_DNA"/>
</dbReference>
<dbReference type="GO" id="GO:0031251">
    <property type="term" value="C:PAN complex"/>
    <property type="evidence" value="ECO:0007669"/>
    <property type="project" value="UniProtKB-UniRule"/>
</dbReference>
<comment type="caution">
    <text evidence="9">Lacks conserved residue(s) required for the propagation of feature annotation.</text>
</comment>
<evidence type="ECO:0000256" key="10">
    <source>
        <dbReference type="PIRSR" id="PIRSR602401-1"/>
    </source>
</evidence>
<dbReference type="AlphaFoldDB" id="A0A4S4KBL3"/>
<evidence type="ECO:0000256" key="5">
    <source>
        <dbReference type="ARBA" id="ARBA00022741"/>
    </source>
</evidence>
<dbReference type="GO" id="GO:0016705">
    <property type="term" value="F:oxidoreductase activity, acting on paired donors, with incorporation or reduction of molecular oxygen"/>
    <property type="evidence" value="ECO:0007669"/>
    <property type="project" value="InterPro"/>
</dbReference>
<evidence type="ECO:0000256" key="2">
    <source>
        <dbReference type="ARBA" id="ARBA00022490"/>
    </source>
</evidence>
<name>A0A4S4KBL3_9APHY</name>
<dbReference type="Proteomes" id="UP000309038">
    <property type="component" value="Unassembled WGS sequence"/>
</dbReference>
<dbReference type="GO" id="GO:0005524">
    <property type="term" value="F:ATP binding"/>
    <property type="evidence" value="ECO:0007669"/>
    <property type="project" value="UniProtKB-UniRule"/>
</dbReference>
<keyword evidence="7 10" id="KW-0408">Iron</keyword>
<dbReference type="Pfam" id="PF18101">
    <property type="entry name" value="Pan3_CK"/>
    <property type="match status" value="1"/>
</dbReference>
<dbReference type="PANTHER" id="PTHR12272:SF11">
    <property type="entry name" value="PAN2-PAN3 DEADENYLATION COMPLEX SUBUNIT PAN3"/>
    <property type="match status" value="1"/>
</dbReference>
<keyword evidence="10" id="KW-0349">Heme</keyword>
<sequence>MDYDLSNPMDLFYTGQASFVREPLNYHLYTQPRTENLQHKYFVSDKIREELQKRSESIYITPPPGLDLPEETQGYHSLVPLEPVVGERHNFSNWHSTVYKATNFMDGFPYVMRRIENFRLISESALSGIKAWSRIRHPNLVTVKEAFTTLAFNDNSLMVVYDYHPNSETLNEAHLKSKAPQFINGRLQTQNARMAERTIWSYVIQIASVLKTVHEAGLAVRVVDDNKILVTSKNRVRIGSCGIVDILMHEARQDMALLQQEDLSMLGGLIFKLCCNDVAAMNNLPKAVECLGRHYSAELKNVALFLISNPGPHKSIRQLFDMIGSQIIMELDESQNAVDRLESEMASELENGRLVRLLSKFGFINERPEFARDPRWSETGDRYIIKLFRDYVFHQVDEHGRPVINMSHVLTCLNKLDAGIDERIMLVSRDEQSCLVVSYREIKSCIDSAFRSEQKLIIQSHNPHSTAMATALLVAGITLLLIVLKKLLDYRKAVKSIQNWKTKHADFEYFGVDIISQIAAVPNVTTHIFVADAAAAKVITTQRARFPKPVENYGALTFFGRNIVASEGDEWKRYRKVTAPAFSEPNNKLVWDETVKIMNDLFNNVWTGKDTIVVEHAVDITLPDSLHHVSTDIFLKALYPNWFLQYAPSKRLNTCHLAYEELDVFMMEMVEARRKAEKKEERYDLFSSLLDASDDQQDGGAKLTDRELLGNIFIFLLADEQEILYQHIKSVLSDGREPRYEDMNKLTQSTAVFYETLRMYPPVNGVPKVSAEDTTLVTQNSAGETIIVPVPQGAHITLHIAGMHYNPRYWEDPATFKPARFLADWPRDAFLPFSGGARACLGRRFFETEGIAILTMLVSKFKIEVKDEPEFAAETFEEKKARILRGRQGLTLTPVHMPLVFKRR</sequence>
<dbReference type="InterPro" id="IPR001128">
    <property type="entry name" value="Cyt_P450"/>
</dbReference>
<evidence type="ECO:0000256" key="4">
    <source>
        <dbReference type="ARBA" id="ARBA00022723"/>
    </source>
</evidence>
<dbReference type="GO" id="GO:0000289">
    <property type="term" value="P:nuclear-transcribed mRNA poly(A) tail shortening"/>
    <property type="evidence" value="ECO:0007669"/>
    <property type="project" value="UniProtKB-UniRule"/>
</dbReference>
<comment type="subcellular location">
    <subcellularLocation>
        <location evidence="1 9">Cytoplasm</location>
    </subcellularLocation>
</comment>
<keyword evidence="6 9" id="KW-0067">ATP-binding</keyword>
<organism evidence="12 13">
    <name type="scientific">Hermanssonia centrifuga</name>
    <dbReference type="NCBI Taxonomy" id="98765"/>
    <lineage>
        <taxon>Eukaryota</taxon>
        <taxon>Fungi</taxon>
        <taxon>Dikarya</taxon>
        <taxon>Basidiomycota</taxon>
        <taxon>Agaricomycotina</taxon>
        <taxon>Agaricomycetes</taxon>
        <taxon>Polyporales</taxon>
        <taxon>Meruliaceae</taxon>
        <taxon>Hermanssonia</taxon>
    </lineage>
</organism>
<feature type="binding site" evidence="9">
    <location>
        <begin position="162"/>
        <end position="169"/>
    </location>
    <ligand>
        <name>ATP</name>
        <dbReference type="ChEBI" id="CHEBI:30616"/>
    </ligand>
</feature>
<dbReference type="SUPFAM" id="SSF56112">
    <property type="entry name" value="Protein kinase-like (PK-like)"/>
    <property type="match status" value="1"/>
</dbReference>
<dbReference type="PANTHER" id="PTHR12272">
    <property type="entry name" value="DEADENYLATION COMPLEX SUBUNIT PAN3"/>
    <property type="match status" value="1"/>
</dbReference>
<feature type="region of interest" description="Knob domain" evidence="9">
    <location>
        <begin position="364"/>
        <end position="904"/>
    </location>
</feature>
<dbReference type="GO" id="GO:0005506">
    <property type="term" value="F:iron ion binding"/>
    <property type="evidence" value="ECO:0007669"/>
    <property type="project" value="InterPro"/>
</dbReference>
<comment type="similarity">
    <text evidence="9">Belongs to the protein kinase superfamily. PAN3 family.</text>
</comment>
<comment type="cofactor">
    <cofactor evidence="10">
        <name>heme</name>
        <dbReference type="ChEBI" id="CHEBI:30413"/>
    </cofactor>
</comment>
<dbReference type="SUPFAM" id="SSF48264">
    <property type="entry name" value="Cytochrome P450"/>
    <property type="match status" value="1"/>
</dbReference>
<dbReference type="Gene3D" id="1.10.630.10">
    <property type="entry name" value="Cytochrome P450"/>
    <property type="match status" value="2"/>
</dbReference>
<dbReference type="InterPro" id="IPR017972">
    <property type="entry name" value="Cyt_P450_CS"/>
</dbReference>
<evidence type="ECO:0000256" key="9">
    <source>
        <dbReference type="HAMAP-Rule" id="MF_03181"/>
    </source>
</evidence>
<comment type="domain">
    <text evidence="9">The pseudokinase domain, the coiled-coil (CC), and C-terminal knob domain (CK) form a structural unit (PKC) that forms an extensive high-affinity interaction surface for PAN2.</text>
</comment>
<keyword evidence="4 10" id="KW-0479">Metal-binding</keyword>
<accession>A0A4S4KBL3</accession>
<proteinExistence type="inferred from homology"/>
<dbReference type="InterPro" id="IPR041332">
    <property type="entry name" value="Pan3_CK"/>
</dbReference>
<dbReference type="GO" id="GO:0008143">
    <property type="term" value="F:poly(A) binding"/>
    <property type="evidence" value="ECO:0007669"/>
    <property type="project" value="TreeGrafter"/>
</dbReference>